<dbReference type="Pfam" id="PF01609">
    <property type="entry name" value="DDE_Tnp_1"/>
    <property type="match status" value="1"/>
</dbReference>
<sequence>MRRWNLFLADGYGCRMVQGAVGTGGPVARPDQVSLGVLVAAVSRFKIDEAAAVCGVAEQRRGGKLPPHVTAYLTMALCLFADDGAEEVAQKVTGSLSEFGVWDAAWEPPTSSGITQARKRLGRDVLRTFYRVAEPLATGETRGAWLRQWRLTAIDGFDLDVPDTAENAAEFGYAGNDQSRSAFPKARVECGSHAFMDAEVGPWNHGEKAMAASLLTSISSDWLLLADRGFYSFAAFSAATQTGAALCWRAPTQLLLPVLKVLSDGTYLSALVNPAIRGRQRELLLEQARSGTKPDPAAAHVVRVVEYDVPDRDGQELVCLITNIRDPDAATAAELAGAYHQRWEGETANGQLKSVLRGPGKVLRSKSPDLVHQEIWAYLLVHYAINSLIGQAATGADIDPDRISFLRTLNIVRRTPGEPGTSLLRSHIPPELYGKGAH</sequence>
<comment type="caution">
    <text evidence="3">The sequence shown here is derived from an EMBL/GenBank/DDBJ whole genome shotgun (WGS) entry which is preliminary data.</text>
</comment>
<evidence type="ECO:0000313" key="4">
    <source>
        <dbReference type="Proteomes" id="UP001550044"/>
    </source>
</evidence>
<dbReference type="InterPro" id="IPR024473">
    <property type="entry name" value="Transposases_IS4_N"/>
</dbReference>
<gene>
    <name evidence="3" type="ORF">ABZV61_40005</name>
</gene>
<dbReference type="InterPro" id="IPR012337">
    <property type="entry name" value="RNaseH-like_sf"/>
</dbReference>
<reference evidence="3 4" key="1">
    <citation type="submission" date="2024-06" db="EMBL/GenBank/DDBJ databases">
        <title>The Natural Products Discovery Center: Release of the First 8490 Sequenced Strains for Exploring Actinobacteria Biosynthetic Diversity.</title>
        <authorList>
            <person name="Kalkreuter E."/>
            <person name="Kautsar S.A."/>
            <person name="Yang D."/>
            <person name="Bader C.D."/>
            <person name="Teijaro C.N."/>
            <person name="Fluegel L."/>
            <person name="Davis C.M."/>
            <person name="Simpson J.R."/>
            <person name="Lauterbach L."/>
            <person name="Steele A.D."/>
            <person name="Gui C."/>
            <person name="Meng S."/>
            <person name="Li G."/>
            <person name="Viehrig K."/>
            <person name="Ye F."/>
            <person name="Su P."/>
            <person name="Kiefer A.F."/>
            <person name="Nichols A."/>
            <person name="Cepeda A.J."/>
            <person name="Yan W."/>
            <person name="Fan B."/>
            <person name="Jiang Y."/>
            <person name="Adhikari A."/>
            <person name="Zheng C.-J."/>
            <person name="Schuster L."/>
            <person name="Cowan T.M."/>
            <person name="Smanski M.J."/>
            <person name="Chevrette M.G."/>
            <person name="De Carvalho L.P.S."/>
            <person name="Shen B."/>
        </authorList>
    </citation>
    <scope>NUCLEOTIDE SEQUENCE [LARGE SCALE GENOMIC DNA]</scope>
    <source>
        <strain evidence="3 4">NPDC005137</strain>
    </source>
</reference>
<name>A0ABV2UMT5_9ACTN</name>
<keyword evidence="4" id="KW-1185">Reference proteome</keyword>
<evidence type="ECO:0000259" key="2">
    <source>
        <dbReference type="Pfam" id="PF13006"/>
    </source>
</evidence>
<evidence type="ECO:0000313" key="3">
    <source>
        <dbReference type="EMBL" id="MET8438766.1"/>
    </source>
</evidence>
<dbReference type="EMBL" id="JBEXIP010000070">
    <property type="protein sequence ID" value="MET8438766.1"/>
    <property type="molecule type" value="Genomic_DNA"/>
</dbReference>
<accession>A0ABV2UMT5</accession>
<dbReference type="SUPFAM" id="SSF53098">
    <property type="entry name" value="Ribonuclease H-like"/>
    <property type="match status" value="1"/>
</dbReference>
<feature type="domain" description="Transposase IS4-like" evidence="1">
    <location>
        <begin position="151"/>
        <end position="382"/>
    </location>
</feature>
<dbReference type="RefSeq" id="WP_356713176.1">
    <property type="nucleotide sequence ID" value="NZ_JBEXIP010000070.1"/>
</dbReference>
<dbReference type="PANTHER" id="PTHR37529">
    <property type="entry name" value="TRANSPOSASE INSG FOR INSERTION SEQUENCE ELEMENT IS4-RELATED"/>
    <property type="match status" value="1"/>
</dbReference>
<organism evidence="3 4">
    <name type="scientific">Streptomyces sp. 900116325</name>
    <dbReference type="NCBI Taxonomy" id="3154295"/>
    <lineage>
        <taxon>Bacteria</taxon>
        <taxon>Bacillati</taxon>
        <taxon>Actinomycetota</taxon>
        <taxon>Actinomycetes</taxon>
        <taxon>Kitasatosporales</taxon>
        <taxon>Streptomycetaceae</taxon>
        <taxon>Streptomyces</taxon>
    </lineage>
</organism>
<dbReference type="Proteomes" id="UP001550044">
    <property type="component" value="Unassembled WGS sequence"/>
</dbReference>
<dbReference type="Pfam" id="PF13006">
    <property type="entry name" value="Nterm_IS4"/>
    <property type="match status" value="1"/>
</dbReference>
<dbReference type="InterPro" id="IPR047952">
    <property type="entry name" value="Transpos_IS4"/>
</dbReference>
<protein>
    <submittedName>
        <fullName evidence="3">IS4 family transposase</fullName>
    </submittedName>
</protein>
<dbReference type="PANTHER" id="PTHR37529:SF1">
    <property type="entry name" value="TRANSPOSASE INSG FOR INSERTION SEQUENCE ELEMENT IS4-RELATED"/>
    <property type="match status" value="1"/>
</dbReference>
<feature type="domain" description="Transposase IS4 N-terminal" evidence="2">
    <location>
        <begin position="33"/>
        <end position="130"/>
    </location>
</feature>
<proteinExistence type="predicted"/>
<dbReference type="NCBIfam" id="NF033592">
    <property type="entry name" value="transpos_IS4_1"/>
    <property type="match status" value="1"/>
</dbReference>
<dbReference type="InterPro" id="IPR002559">
    <property type="entry name" value="Transposase_11"/>
</dbReference>
<evidence type="ECO:0000259" key="1">
    <source>
        <dbReference type="Pfam" id="PF01609"/>
    </source>
</evidence>
<dbReference type="Gene3D" id="3.90.350.10">
    <property type="entry name" value="Transposase Inhibitor Protein From Tn5, Chain A, domain 1"/>
    <property type="match status" value="1"/>
</dbReference>